<keyword evidence="2" id="KW-1185">Reference proteome</keyword>
<dbReference type="RefSeq" id="WP_150947972.1">
    <property type="nucleotide sequence ID" value="NZ_VCMV01000050.1"/>
</dbReference>
<dbReference type="Pfam" id="PF08238">
    <property type="entry name" value="Sel1"/>
    <property type="match status" value="7"/>
</dbReference>
<reference evidence="1 2" key="1">
    <citation type="journal article" date="2019" name="Microorganisms">
        <title>Genome Insights into the Novel Species Microvirga brassicacearum, a Rapeseed Endophyte with Biotechnological Potential.</title>
        <authorList>
            <person name="Jimenez-Gomez A."/>
            <person name="Saati-Santamaria Z."/>
            <person name="Igual J.M."/>
            <person name="Rivas R."/>
            <person name="Mateos P.F."/>
            <person name="Garcia-Fraile P."/>
        </authorList>
    </citation>
    <scope>NUCLEOTIDE SEQUENCE [LARGE SCALE GENOMIC DNA]</scope>
    <source>
        <strain evidence="1 2">CDVBN77</strain>
    </source>
</reference>
<comment type="caution">
    <text evidence="1">The sequence shown here is derived from an EMBL/GenBank/DDBJ whole genome shotgun (WGS) entry which is preliminary data.</text>
</comment>
<sequence length="277" mass="30465">LKKAFDLLTRAATAGYVPAQTDLGVTHALGLGTKADPAKAAFWYGKAADQGEVIARTNLARMKELGNGIPKDEKGAVELYEKALKDGRAQYYLGKMYQEGRGVKADPLLALMFIRKAADESNISQAQNDVGVFYQLGEGVARDYVIAMGYFLRSADNGGTLAYDNIGLMHYEGLGVPVDYQKALSNFMIAARKGIPKSIYGVGVMHMYGQGTLQNDDEAYFWFALANSQARKNMHSEFPLGTIMDDSAHNMRVQEEKMSKKRINGLKARAEKWSPSQ</sequence>
<dbReference type="PANTHER" id="PTHR43628">
    <property type="entry name" value="ACTIVATOR OF C KINASE PROTEIN 1-RELATED"/>
    <property type="match status" value="1"/>
</dbReference>
<dbReference type="Gene3D" id="1.25.40.10">
    <property type="entry name" value="Tetratricopeptide repeat domain"/>
    <property type="match status" value="2"/>
</dbReference>
<dbReference type="InterPro" id="IPR011990">
    <property type="entry name" value="TPR-like_helical_dom_sf"/>
</dbReference>
<dbReference type="Proteomes" id="UP000325684">
    <property type="component" value="Unassembled WGS sequence"/>
</dbReference>
<dbReference type="PANTHER" id="PTHR43628:SF1">
    <property type="entry name" value="CHITIN SYNTHASE REGULATORY FACTOR 2-RELATED"/>
    <property type="match status" value="1"/>
</dbReference>
<dbReference type="SMART" id="SM00671">
    <property type="entry name" value="SEL1"/>
    <property type="match status" value="6"/>
</dbReference>
<evidence type="ECO:0000313" key="1">
    <source>
        <dbReference type="EMBL" id="KAB0264988.1"/>
    </source>
</evidence>
<protein>
    <submittedName>
        <fullName evidence="1">Sel1 repeat family protein</fullName>
    </submittedName>
</protein>
<dbReference type="InterPro" id="IPR006597">
    <property type="entry name" value="Sel1-like"/>
</dbReference>
<dbReference type="SUPFAM" id="SSF81901">
    <property type="entry name" value="HCP-like"/>
    <property type="match status" value="1"/>
</dbReference>
<dbReference type="InterPro" id="IPR052945">
    <property type="entry name" value="Mitotic_Regulator"/>
</dbReference>
<dbReference type="AlphaFoldDB" id="A0A5N3P5H6"/>
<feature type="non-terminal residue" evidence="1">
    <location>
        <position position="1"/>
    </location>
</feature>
<name>A0A5N3P5H6_9HYPH</name>
<dbReference type="EMBL" id="VCMV01000050">
    <property type="protein sequence ID" value="KAB0264988.1"/>
    <property type="molecule type" value="Genomic_DNA"/>
</dbReference>
<proteinExistence type="predicted"/>
<gene>
    <name evidence="1" type="ORF">FEZ63_20475</name>
</gene>
<accession>A0A5N3P5H6</accession>
<evidence type="ECO:0000313" key="2">
    <source>
        <dbReference type="Proteomes" id="UP000325684"/>
    </source>
</evidence>
<organism evidence="1 2">
    <name type="scientific">Microvirga brassicacearum</name>
    <dbReference type="NCBI Taxonomy" id="2580413"/>
    <lineage>
        <taxon>Bacteria</taxon>
        <taxon>Pseudomonadati</taxon>
        <taxon>Pseudomonadota</taxon>
        <taxon>Alphaproteobacteria</taxon>
        <taxon>Hyphomicrobiales</taxon>
        <taxon>Methylobacteriaceae</taxon>
        <taxon>Microvirga</taxon>
    </lineage>
</organism>